<accession>A0ABX2FAU7</accession>
<evidence type="ECO:0000313" key="1">
    <source>
        <dbReference type="EMBL" id="NRN68343.1"/>
    </source>
</evidence>
<sequence>MSISYKLELGAPVAPRTVMAAALEAGGDAIERYEGNTGWLRSGAYFDVDAAEYDPPDPVEQSFGFPPTVEIYFGLKKVADFDAQETDVLRVSLGVLDRIPGDALVHYQHELVWLLRKNGQLTINDDPEMWPPGQRALITQPYEAAPLSW</sequence>
<dbReference type="NCBIfam" id="NF040657">
    <property type="entry name" value="immun_SitI3"/>
    <property type="match status" value="1"/>
</dbReference>
<name>A0ABX2FAU7_9PSEU</name>
<reference evidence="1 2" key="1">
    <citation type="submission" date="2020-01" db="EMBL/GenBank/DDBJ databases">
        <title>Kibdelosporangium persica a novel Actinomycetes from a hot desert in Iran.</title>
        <authorList>
            <person name="Safaei N."/>
            <person name="Zaburannyi N."/>
            <person name="Mueller R."/>
            <person name="Wink J."/>
        </authorList>
    </citation>
    <scope>NUCLEOTIDE SEQUENCE [LARGE SCALE GENOMIC DNA]</scope>
    <source>
        <strain evidence="1 2">4NS15</strain>
    </source>
</reference>
<keyword evidence="2" id="KW-1185">Reference proteome</keyword>
<evidence type="ECO:0000313" key="2">
    <source>
        <dbReference type="Proteomes" id="UP000763557"/>
    </source>
</evidence>
<gene>
    <name evidence="1" type="ORF">GC106_55860</name>
</gene>
<proteinExistence type="predicted"/>
<dbReference type="InterPro" id="IPR049799">
    <property type="entry name" value="SitI3-like"/>
</dbReference>
<dbReference type="RefSeq" id="WP_173137372.1">
    <property type="nucleotide sequence ID" value="NZ_CBCSGW010000018.1"/>
</dbReference>
<comment type="caution">
    <text evidence="1">The sequence shown here is derived from an EMBL/GenBank/DDBJ whole genome shotgun (WGS) entry which is preliminary data.</text>
</comment>
<dbReference type="EMBL" id="JAAATY010000019">
    <property type="protein sequence ID" value="NRN68343.1"/>
    <property type="molecule type" value="Genomic_DNA"/>
</dbReference>
<dbReference type="Proteomes" id="UP000763557">
    <property type="component" value="Unassembled WGS sequence"/>
</dbReference>
<organism evidence="1 2">
    <name type="scientific">Kibdelosporangium persicum</name>
    <dbReference type="NCBI Taxonomy" id="2698649"/>
    <lineage>
        <taxon>Bacteria</taxon>
        <taxon>Bacillati</taxon>
        <taxon>Actinomycetota</taxon>
        <taxon>Actinomycetes</taxon>
        <taxon>Pseudonocardiales</taxon>
        <taxon>Pseudonocardiaceae</taxon>
        <taxon>Kibdelosporangium</taxon>
    </lineage>
</organism>
<protein>
    <submittedName>
        <fullName evidence="1">Uncharacterized protein</fullName>
    </submittedName>
</protein>